<dbReference type="EMBL" id="JANKHO010000019">
    <property type="protein sequence ID" value="KAJ3517442.1"/>
    <property type="molecule type" value="Genomic_DNA"/>
</dbReference>
<comment type="caution">
    <text evidence="1">The sequence shown here is derived from an EMBL/GenBank/DDBJ whole genome shotgun (WGS) entry which is preliminary data.</text>
</comment>
<organism evidence="1 2">
    <name type="scientific">Agrocybe chaxingu</name>
    <dbReference type="NCBI Taxonomy" id="84603"/>
    <lineage>
        <taxon>Eukaryota</taxon>
        <taxon>Fungi</taxon>
        <taxon>Dikarya</taxon>
        <taxon>Basidiomycota</taxon>
        <taxon>Agaricomycotina</taxon>
        <taxon>Agaricomycetes</taxon>
        <taxon>Agaricomycetidae</taxon>
        <taxon>Agaricales</taxon>
        <taxon>Agaricineae</taxon>
        <taxon>Strophariaceae</taxon>
        <taxon>Agrocybe</taxon>
    </lineage>
</organism>
<keyword evidence="2" id="KW-1185">Reference proteome</keyword>
<name>A0A9W8N1T7_9AGAR</name>
<dbReference type="Proteomes" id="UP001148786">
    <property type="component" value="Unassembled WGS sequence"/>
</dbReference>
<gene>
    <name evidence="1" type="ORF">NLJ89_g504</name>
</gene>
<reference evidence="1" key="1">
    <citation type="submission" date="2022-07" db="EMBL/GenBank/DDBJ databases">
        <title>Genome Sequence of Agrocybe chaxingu.</title>
        <authorList>
            <person name="Buettner E."/>
        </authorList>
    </citation>
    <scope>NUCLEOTIDE SEQUENCE</scope>
    <source>
        <strain evidence="1">MP-N11</strain>
    </source>
</reference>
<dbReference type="AlphaFoldDB" id="A0A9W8N1T7"/>
<evidence type="ECO:0000313" key="1">
    <source>
        <dbReference type="EMBL" id="KAJ3517442.1"/>
    </source>
</evidence>
<proteinExistence type="predicted"/>
<dbReference type="OrthoDB" id="10344250at2759"/>
<protein>
    <submittedName>
        <fullName evidence="1">Uncharacterized protein</fullName>
    </submittedName>
</protein>
<evidence type="ECO:0000313" key="2">
    <source>
        <dbReference type="Proteomes" id="UP001148786"/>
    </source>
</evidence>
<sequence length="365" mass="40083">MDAPPSYYSVVSADSGRSGADASTYATLVRSLSGRLGLEVIQTLKESIDGALLTYGGPNSDDPIESTGGQLSAPVVAANSTSFVDRMFATLSAALGDPQIEAELGLSERFRAVQEEYQHLLLSSKESGASVSDCALRSQTDFAQDPNLNKDRKFELESFIQEASQLSENNHALIESLKVLKSNLDEIATTVRHEAKEVTASYKWKREESRAKIKVLDKKLAKLQDRPQITVDFAKMFGGAPAAHEAAIKKATKGGKDSTLQALQYSSRPERNDLCDEEDKRLRLLSAHADRISHLEELSSHLRDVVTTVFIHNLATILWVWKDTLHRASLLRDCCGTTVHRNLPAAPFEQTLSDALQRFLDGEPA</sequence>
<accession>A0A9W8N1T7</accession>